<proteinExistence type="predicted"/>
<accession>A0AB74UM91</accession>
<name>A0AB74UM91_9VIRU</name>
<evidence type="ECO:0008006" key="2">
    <source>
        <dbReference type="Google" id="ProtNLM"/>
    </source>
</evidence>
<gene>
    <name evidence="1" type="ORF">BL57_067</name>
</gene>
<reference evidence="1" key="1">
    <citation type="submission" date="2024-10" db="EMBL/GenBank/DDBJ databases">
        <title>Genetic diversity among independent isolates of the Dolichocephalovirinae subfamily.</title>
        <authorList>
            <person name="Ely B."/>
            <person name="Thomas Q."/>
            <person name="Mohammadi T."/>
        </authorList>
    </citation>
    <scope>NUCLEOTIDE SEQUENCE</scope>
</reference>
<dbReference type="EMBL" id="PQ287320">
    <property type="protein sequence ID" value="XHV10539.1"/>
    <property type="molecule type" value="Genomic_DNA"/>
</dbReference>
<organism evidence="1">
    <name type="scientific">Caulobacter phage BL57</name>
    <dbReference type="NCBI Taxonomy" id="3348355"/>
    <lineage>
        <taxon>Viruses</taxon>
    </lineage>
</organism>
<sequence>MPVLSYDTLDLVPEGLREYAKQVDGSDKFQVNVVSANKIDEFRDNNIKISKERDSLLAEVETLRPLVGEDPAAFAAQLEELRSIAQRVKDGDLKEGRALEEALQKRTEEMRKQYDERLQATGKERAAWQSKHDELERRYKQSLVSNAITAAAMAQGSGVDPAALNDVVRSGLDVFRADDQGRLTPYVGDAPLYGADGVTPMTAKEWLAKLKEEKPYFFLDSRGGGAGGDKTKTVHGHTAERLKGMSAAERLAAANGEKSARLR</sequence>
<evidence type="ECO:0000313" key="1">
    <source>
        <dbReference type="EMBL" id="XHV10539.1"/>
    </source>
</evidence>
<protein>
    <recommendedName>
        <fullName evidence="2">Capsid and scaffold protein</fullName>
    </recommendedName>
</protein>